<gene>
    <name evidence="1" type="ORF">ACFSJH_07285</name>
</gene>
<sequence>MDRQQLNQGNGAIIVIDGECALCQHITKFLIRYDHQQLFSFVTLQSEAGKYLLQQYQLPASYEDSFLFIDFKRKRMRMRSAAALSICRKLGGWWSLLYPLIIVPPFIRDAVYRLIAKYRHRFFANADHCLLPTPEIKNRFIETKQQLEHIQSS</sequence>
<dbReference type="Proteomes" id="UP001597362">
    <property type="component" value="Unassembled WGS sequence"/>
</dbReference>
<organism evidence="1 2">
    <name type="scientific">Paenibacillus yanchengensis</name>
    <dbReference type="NCBI Taxonomy" id="2035833"/>
    <lineage>
        <taxon>Bacteria</taxon>
        <taxon>Bacillati</taxon>
        <taxon>Bacillota</taxon>
        <taxon>Bacilli</taxon>
        <taxon>Bacillales</taxon>
        <taxon>Paenibacillaceae</taxon>
        <taxon>Paenibacillus</taxon>
    </lineage>
</organism>
<dbReference type="PANTHER" id="PTHR33639:SF2">
    <property type="entry name" value="DUF393 DOMAIN-CONTAINING PROTEIN"/>
    <property type="match status" value="1"/>
</dbReference>
<evidence type="ECO:0000313" key="1">
    <source>
        <dbReference type="EMBL" id="MFD2115532.1"/>
    </source>
</evidence>
<dbReference type="RefSeq" id="WP_377770783.1">
    <property type="nucleotide sequence ID" value="NZ_JBHUHO010000020.1"/>
</dbReference>
<evidence type="ECO:0000313" key="2">
    <source>
        <dbReference type="Proteomes" id="UP001597362"/>
    </source>
</evidence>
<dbReference type="InterPro" id="IPR052927">
    <property type="entry name" value="DCC_oxidoreductase"/>
</dbReference>
<name>A0ABW4YIW0_9BACL</name>
<accession>A0ABW4YIW0</accession>
<reference evidence="2" key="1">
    <citation type="journal article" date="2019" name="Int. J. Syst. Evol. Microbiol.">
        <title>The Global Catalogue of Microorganisms (GCM) 10K type strain sequencing project: providing services to taxonomists for standard genome sequencing and annotation.</title>
        <authorList>
            <consortium name="The Broad Institute Genomics Platform"/>
            <consortium name="The Broad Institute Genome Sequencing Center for Infectious Disease"/>
            <person name="Wu L."/>
            <person name="Ma J."/>
        </authorList>
    </citation>
    <scope>NUCLEOTIDE SEQUENCE [LARGE SCALE GENOMIC DNA]</scope>
    <source>
        <strain evidence="2">GH52</strain>
    </source>
</reference>
<comment type="caution">
    <text evidence="1">The sequence shown here is derived from an EMBL/GenBank/DDBJ whole genome shotgun (WGS) entry which is preliminary data.</text>
</comment>
<dbReference type="Pfam" id="PF04134">
    <property type="entry name" value="DCC1-like"/>
    <property type="match status" value="1"/>
</dbReference>
<dbReference type="PANTHER" id="PTHR33639">
    <property type="entry name" value="THIOL-DISULFIDE OXIDOREDUCTASE DCC"/>
    <property type="match status" value="1"/>
</dbReference>
<protein>
    <submittedName>
        <fullName evidence="1">Thiol-disulfide oxidoreductase DCC family protein</fullName>
    </submittedName>
</protein>
<keyword evidence="2" id="KW-1185">Reference proteome</keyword>
<dbReference type="EMBL" id="JBHUHO010000020">
    <property type="protein sequence ID" value="MFD2115532.1"/>
    <property type="molecule type" value="Genomic_DNA"/>
</dbReference>
<proteinExistence type="predicted"/>
<dbReference type="InterPro" id="IPR007263">
    <property type="entry name" value="DCC1-like"/>
</dbReference>